<dbReference type="Proteomes" id="UP000308768">
    <property type="component" value="Unassembled WGS sequence"/>
</dbReference>
<organism evidence="12 13">
    <name type="scientific">Cryomyces minteri</name>
    <dbReference type="NCBI Taxonomy" id="331657"/>
    <lineage>
        <taxon>Eukaryota</taxon>
        <taxon>Fungi</taxon>
        <taxon>Dikarya</taxon>
        <taxon>Ascomycota</taxon>
        <taxon>Pezizomycotina</taxon>
        <taxon>Dothideomycetes</taxon>
        <taxon>Dothideomycetes incertae sedis</taxon>
        <taxon>Cryomyces</taxon>
    </lineage>
</organism>
<dbReference type="EMBL" id="NAJN01000393">
    <property type="protein sequence ID" value="TKA73999.1"/>
    <property type="molecule type" value="Genomic_DNA"/>
</dbReference>
<keyword evidence="13" id="KW-1185">Reference proteome</keyword>
<dbReference type="InterPro" id="IPR025705">
    <property type="entry name" value="Beta_hexosaminidase_sua/sub"/>
</dbReference>
<feature type="active site" description="Proton donor" evidence="8">
    <location>
        <position position="348"/>
    </location>
</feature>
<name>A0A4V5NG86_9PEZI</name>
<evidence type="ECO:0000256" key="2">
    <source>
        <dbReference type="ARBA" id="ARBA00006285"/>
    </source>
</evidence>
<dbReference type="EC" id="3.2.1.52" evidence="7"/>
<evidence type="ECO:0000256" key="1">
    <source>
        <dbReference type="ARBA" id="ARBA00001231"/>
    </source>
</evidence>
<gene>
    <name evidence="12" type="ORF">B0A49_03890</name>
</gene>
<dbReference type="InterPro" id="IPR029019">
    <property type="entry name" value="HEX_eukaryotic_N"/>
</dbReference>
<comment type="catalytic activity">
    <reaction evidence="1 7">
        <text>Hydrolysis of terminal non-reducing N-acetyl-D-hexosamine residues in N-acetyl-beta-D-hexosaminides.</text>
        <dbReference type="EC" id="3.2.1.52"/>
    </reaction>
</comment>
<proteinExistence type="inferred from homology"/>
<evidence type="ECO:0000256" key="5">
    <source>
        <dbReference type="ARBA" id="ARBA00023180"/>
    </source>
</evidence>
<feature type="domain" description="Beta-hexosaminidase eukaryotic type N-terminal" evidence="11">
    <location>
        <begin position="17"/>
        <end position="162"/>
    </location>
</feature>
<feature type="chain" id="PRO_5020980431" description="Beta-hexosaminidase" evidence="9">
    <location>
        <begin position="17"/>
        <end position="575"/>
    </location>
</feature>
<evidence type="ECO:0000313" key="13">
    <source>
        <dbReference type="Proteomes" id="UP000308768"/>
    </source>
</evidence>
<dbReference type="AlphaFoldDB" id="A0A4V5NG86"/>
<feature type="signal peptide" evidence="9">
    <location>
        <begin position="1"/>
        <end position="16"/>
    </location>
</feature>
<keyword evidence="5" id="KW-0325">Glycoprotein</keyword>
<protein>
    <recommendedName>
        <fullName evidence="7">Beta-hexosaminidase</fullName>
        <ecNumber evidence="7">3.2.1.52</ecNumber>
    </recommendedName>
</protein>
<reference evidence="12 13" key="1">
    <citation type="submission" date="2017-03" db="EMBL/GenBank/DDBJ databases">
        <title>Genomes of endolithic fungi from Antarctica.</title>
        <authorList>
            <person name="Coleine C."/>
            <person name="Masonjones S."/>
            <person name="Stajich J.E."/>
        </authorList>
    </citation>
    <scope>NUCLEOTIDE SEQUENCE [LARGE SCALE GENOMIC DNA]</scope>
    <source>
        <strain evidence="12 13">CCFEE 5187</strain>
    </source>
</reference>
<keyword evidence="4 7" id="KW-0378">Hydrolase</keyword>
<dbReference type="InterPro" id="IPR029018">
    <property type="entry name" value="Hex-like_dom2"/>
</dbReference>
<dbReference type="Gene3D" id="3.20.20.80">
    <property type="entry name" value="Glycosidases"/>
    <property type="match status" value="1"/>
</dbReference>
<evidence type="ECO:0000256" key="9">
    <source>
        <dbReference type="SAM" id="SignalP"/>
    </source>
</evidence>
<dbReference type="PANTHER" id="PTHR22600:SF58">
    <property type="entry name" value="BETA-HEXOSAMINIDASE"/>
    <property type="match status" value="1"/>
</dbReference>
<sequence length="575" mass="63559">MKLFGAIALFLPFASAIWPIPSSYASGDSVLWVDKKVKITYNSETQSVGYMQNSSNPNGTVTGAQIVATAIQRTLDTIFTQNFIPWKFHPRNSNFEPSESNKTYIRSIALQQNSTDSKTASKALDGAVDESYTLSVTKDGAVTITAASSIGISYGLNTFTQLFYKHSKGGAYTPLAPVQISDAPEFPHRGMNMDVARSWYPVPDVLRMIDALAYNKMNRFHLHATDSQSWPLVIPALPDLATKGAYRSDLVYSPADLKNIQTYGALRGVEVIVEIDMPGHTSSIWFSHPELITAFNVQPNWGTYAAEPPSGTLKLNSSAVSDFLNTLLNDLLPRVSPYSSYFHTGGDEVNLNAYNLDETVRSNKTAVLQPLMQKFVDRNHNQVRAAGLTPIVWEEMLLVWNLTLGEDVVVQTWQSEAAVAATVASGHKALVGNYNYWYLDCGHGQWLDFAPGVSSREFYPYNDYCSPRHNWRVMYAYDPLEGVPANGTHLVLGGEVHMWSEQTDPVNLDRNVWPRASAAGEVLWSGAKDASGQNRSQITASPRLSEMRERLVARGVMAEPIQMPFCTMNGTQCAL</sequence>
<evidence type="ECO:0000256" key="8">
    <source>
        <dbReference type="PIRSR" id="PIRSR001093-1"/>
    </source>
</evidence>
<dbReference type="PANTHER" id="PTHR22600">
    <property type="entry name" value="BETA-HEXOSAMINIDASE"/>
    <property type="match status" value="1"/>
</dbReference>
<accession>A0A4V5NG86</accession>
<evidence type="ECO:0000259" key="10">
    <source>
        <dbReference type="Pfam" id="PF00728"/>
    </source>
</evidence>
<dbReference type="PRINTS" id="PR00738">
    <property type="entry name" value="GLHYDRLASE20"/>
</dbReference>
<dbReference type="FunFam" id="3.20.20.80:FF:000063">
    <property type="entry name" value="Beta-hexosaminidase"/>
    <property type="match status" value="1"/>
</dbReference>
<dbReference type="GO" id="GO:0016020">
    <property type="term" value="C:membrane"/>
    <property type="evidence" value="ECO:0007669"/>
    <property type="project" value="TreeGrafter"/>
</dbReference>
<evidence type="ECO:0000313" key="12">
    <source>
        <dbReference type="EMBL" id="TKA73999.1"/>
    </source>
</evidence>
<dbReference type="CDD" id="cd06562">
    <property type="entry name" value="GH20_HexA_HexB-like"/>
    <property type="match status" value="1"/>
</dbReference>
<dbReference type="InterPro" id="IPR017853">
    <property type="entry name" value="GH"/>
</dbReference>
<feature type="domain" description="Glycoside hydrolase family 20 catalytic" evidence="10">
    <location>
        <begin position="186"/>
        <end position="526"/>
    </location>
</feature>
<dbReference type="GO" id="GO:0005975">
    <property type="term" value="P:carbohydrate metabolic process"/>
    <property type="evidence" value="ECO:0007669"/>
    <property type="project" value="InterPro"/>
</dbReference>
<evidence type="ECO:0000256" key="6">
    <source>
        <dbReference type="ARBA" id="ARBA00023295"/>
    </source>
</evidence>
<dbReference type="InterPro" id="IPR015883">
    <property type="entry name" value="Glyco_hydro_20_cat"/>
</dbReference>
<evidence type="ECO:0000259" key="11">
    <source>
        <dbReference type="Pfam" id="PF14845"/>
    </source>
</evidence>
<evidence type="ECO:0000256" key="4">
    <source>
        <dbReference type="ARBA" id="ARBA00022801"/>
    </source>
</evidence>
<evidence type="ECO:0000256" key="3">
    <source>
        <dbReference type="ARBA" id="ARBA00022729"/>
    </source>
</evidence>
<dbReference type="Pfam" id="PF00728">
    <property type="entry name" value="Glyco_hydro_20"/>
    <property type="match status" value="1"/>
</dbReference>
<comment type="caution">
    <text evidence="12">The sequence shown here is derived from an EMBL/GenBank/DDBJ whole genome shotgun (WGS) entry which is preliminary data.</text>
</comment>
<dbReference type="Gene3D" id="3.30.379.10">
    <property type="entry name" value="Chitobiase/beta-hexosaminidase domain 2-like"/>
    <property type="match status" value="1"/>
</dbReference>
<keyword evidence="6 7" id="KW-0326">Glycosidase</keyword>
<dbReference type="SUPFAM" id="SSF55545">
    <property type="entry name" value="beta-N-acetylhexosaminidase-like domain"/>
    <property type="match status" value="1"/>
</dbReference>
<evidence type="ECO:0000256" key="7">
    <source>
        <dbReference type="PIRNR" id="PIRNR001093"/>
    </source>
</evidence>
<dbReference type="GO" id="GO:0030203">
    <property type="term" value="P:glycosaminoglycan metabolic process"/>
    <property type="evidence" value="ECO:0007669"/>
    <property type="project" value="TreeGrafter"/>
</dbReference>
<comment type="similarity">
    <text evidence="2 7">Belongs to the glycosyl hydrolase 20 family.</text>
</comment>
<dbReference type="Pfam" id="PF14845">
    <property type="entry name" value="Glycohydro_20b2"/>
    <property type="match status" value="1"/>
</dbReference>
<dbReference type="PIRSF" id="PIRSF001093">
    <property type="entry name" value="B-hxosamndse_ab_euk"/>
    <property type="match status" value="1"/>
</dbReference>
<dbReference type="STRING" id="331657.A0A4V5NG86"/>
<dbReference type="OrthoDB" id="428480at2759"/>
<keyword evidence="3 9" id="KW-0732">Signal</keyword>
<dbReference type="GO" id="GO:0016231">
    <property type="term" value="F:beta-N-acetylglucosaminidase activity"/>
    <property type="evidence" value="ECO:0007669"/>
    <property type="project" value="TreeGrafter"/>
</dbReference>
<dbReference type="SUPFAM" id="SSF51445">
    <property type="entry name" value="(Trans)glycosidases"/>
    <property type="match status" value="1"/>
</dbReference>